<dbReference type="STRING" id="76123.AS203_02745"/>
<organism evidence="2 3">
    <name type="scientific">Hoylesella enoeca</name>
    <dbReference type="NCBI Taxonomy" id="76123"/>
    <lineage>
        <taxon>Bacteria</taxon>
        <taxon>Pseudomonadati</taxon>
        <taxon>Bacteroidota</taxon>
        <taxon>Bacteroidia</taxon>
        <taxon>Bacteroidales</taxon>
        <taxon>Prevotellaceae</taxon>
        <taxon>Hoylesella</taxon>
    </lineage>
</organism>
<reference evidence="3" key="1">
    <citation type="submission" date="2015-11" db="EMBL/GenBank/DDBJ databases">
        <authorList>
            <person name="Holder M.E."/>
            <person name="Ajami N.J."/>
            <person name="Petrosino J.F."/>
        </authorList>
    </citation>
    <scope>NUCLEOTIDE SEQUENCE [LARGE SCALE GENOMIC DNA]</scope>
    <source>
        <strain evidence="3">F0113</strain>
    </source>
</reference>
<feature type="coiled-coil region" evidence="1">
    <location>
        <begin position="36"/>
        <end position="86"/>
    </location>
</feature>
<dbReference type="OrthoDB" id="1467932at2"/>
<keyword evidence="3" id="KW-1185">Reference proteome</keyword>
<evidence type="ECO:0000313" key="2">
    <source>
        <dbReference type="EMBL" id="ALO48138.1"/>
    </source>
</evidence>
<dbReference type="RefSeq" id="WP_025066508.1">
    <property type="nucleotide sequence ID" value="NZ_CP013195.1"/>
</dbReference>
<dbReference type="AlphaFoldDB" id="A0A0S2KIL1"/>
<dbReference type="KEGG" id="peo:AS203_02745"/>
<proteinExistence type="predicted"/>
<sequence>MEADEKTLTLFTTRIRQMILQYQETKKENDELYGLVDERDAKIKQLESRLSQAEQDYNALKMAKMIEVTDADMDSARKRLNKLIRDVNKCITLLNDQ</sequence>
<dbReference type="Proteomes" id="UP000056252">
    <property type="component" value="Chromosome"/>
</dbReference>
<evidence type="ECO:0000313" key="3">
    <source>
        <dbReference type="Proteomes" id="UP000056252"/>
    </source>
</evidence>
<evidence type="ECO:0000256" key="1">
    <source>
        <dbReference type="SAM" id="Coils"/>
    </source>
</evidence>
<dbReference type="eggNOG" id="ENOG5033ANW">
    <property type="taxonomic scope" value="Bacteria"/>
</dbReference>
<name>A0A0S2KIL1_9BACT</name>
<dbReference type="EMBL" id="CP013195">
    <property type="protein sequence ID" value="ALO48138.1"/>
    <property type="molecule type" value="Genomic_DNA"/>
</dbReference>
<protein>
    <submittedName>
        <fullName evidence="2">Uncharacterized protein</fullName>
    </submittedName>
</protein>
<gene>
    <name evidence="2" type="ORF">AS203_02745</name>
</gene>
<accession>A0A0S2KIL1</accession>
<keyword evidence="1" id="KW-0175">Coiled coil</keyword>